<feature type="transmembrane region" description="Helical" evidence="1">
    <location>
        <begin position="35"/>
        <end position="56"/>
    </location>
</feature>
<keyword evidence="1" id="KW-1133">Transmembrane helix</keyword>
<organism evidence="2 3">
    <name type="scientific">Hymenobacter metallilatus</name>
    <dbReference type="NCBI Taxonomy" id="2493666"/>
    <lineage>
        <taxon>Bacteria</taxon>
        <taxon>Pseudomonadati</taxon>
        <taxon>Bacteroidota</taxon>
        <taxon>Cytophagia</taxon>
        <taxon>Cytophagales</taxon>
        <taxon>Hymenobacteraceae</taxon>
        <taxon>Hymenobacter</taxon>
    </lineage>
</organism>
<reference evidence="2 3" key="1">
    <citation type="submission" date="2018-12" db="EMBL/GenBank/DDBJ databases">
        <authorList>
            <person name="Feng G."/>
            <person name="Zhu H."/>
        </authorList>
    </citation>
    <scope>NUCLEOTIDE SEQUENCE [LARGE SCALE GENOMIC DNA]</scope>
    <source>
        <strain evidence="2 3">9PBR-2</strain>
    </source>
</reference>
<keyword evidence="3" id="KW-1185">Reference proteome</keyword>
<name>A0A3R9MVX5_9BACT</name>
<gene>
    <name evidence="2" type="ORF">EI290_12725</name>
</gene>
<feature type="transmembrane region" description="Helical" evidence="1">
    <location>
        <begin position="7"/>
        <end position="29"/>
    </location>
</feature>
<dbReference type="Proteomes" id="UP000280066">
    <property type="component" value="Unassembled WGS sequence"/>
</dbReference>
<dbReference type="EMBL" id="RWIS01000008">
    <property type="protein sequence ID" value="RSK31688.1"/>
    <property type="molecule type" value="Genomic_DNA"/>
</dbReference>
<evidence type="ECO:0000313" key="2">
    <source>
        <dbReference type="EMBL" id="RSK31688.1"/>
    </source>
</evidence>
<accession>A0A3R9MVX5</accession>
<proteinExistence type="predicted"/>
<sequence length="171" mass="18613">MAHKKPVVTLVLTSADYFSATLLLAVAALCQYYHVTVLAVLSGVLALMFGAHTHTLSVDTSRRRFRLGHRLLGFISGPWQQLPPVQRVVIKYFSFTSVSTGDAGGPEYNMGNEYTILLSVPGSPQAVVVTSAHNYSRAVRIGCFLGLALGIEVVSFDQHKHQEVLQEAEPS</sequence>
<keyword evidence="1" id="KW-0812">Transmembrane</keyword>
<protein>
    <submittedName>
        <fullName evidence="2">Uncharacterized protein</fullName>
    </submittedName>
</protein>
<keyword evidence="1" id="KW-0472">Membrane</keyword>
<evidence type="ECO:0000313" key="3">
    <source>
        <dbReference type="Proteomes" id="UP000280066"/>
    </source>
</evidence>
<evidence type="ECO:0000256" key="1">
    <source>
        <dbReference type="SAM" id="Phobius"/>
    </source>
</evidence>
<dbReference type="OrthoDB" id="887038at2"/>
<comment type="caution">
    <text evidence="2">The sequence shown here is derived from an EMBL/GenBank/DDBJ whole genome shotgun (WGS) entry which is preliminary data.</text>
</comment>
<dbReference type="RefSeq" id="WP_125430799.1">
    <property type="nucleotide sequence ID" value="NZ_RWIS01000008.1"/>
</dbReference>
<dbReference type="AlphaFoldDB" id="A0A3R9MVX5"/>